<sequence length="88" mass="9775">MKKLKQITALIGVIALAGLYVSTLVLALIGSEQCINLLKAAVYATIVLPVLLWAYSFIYRLIRKDTKYHMTSDEPHPADTDTKKPADK</sequence>
<keyword evidence="1" id="KW-0812">Transmembrane</keyword>
<dbReference type="Proteomes" id="UP000431304">
    <property type="component" value="Unassembled WGS sequence"/>
</dbReference>
<feature type="transmembrane region" description="Helical" evidence="1">
    <location>
        <begin position="7"/>
        <end position="29"/>
    </location>
</feature>
<dbReference type="Proteomes" id="UP000095492">
    <property type="component" value="Unassembled WGS sequence"/>
</dbReference>
<dbReference type="EMBL" id="CYYA01000005">
    <property type="protein sequence ID" value="CUM89984.1"/>
    <property type="molecule type" value="Genomic_DNA"/>
</dbReference>
<gene>
    <name evidence="2" type="ORF">ERS852448_00983</name>
    <name evidence="3" type="ORF">GKE72_03450</name>
</gene>
<protein>
    <submittedName>
        <fullName evidence="2">Uncharacterized protein</fullName>
    </submittedName>
</protein>
<dbReference type="EMBL" id="WKRA01000004">
    <property type="protein sequence ID" value="MSD15140.1"/>
    <property type="molecule type" value="Genomic_DNA"/>
</dbReference>
<evidence type="ECO:0000256" key="1">
    <source>
        <dbReference type="SAM" id="Phobius"/>
    </source>
</evidence>
<reference evidence="3 5" key="2">
    <citation type="journal article" date="2019" name="Nat. Med.">
        <title>A library of human gut bacterial isolates paired with longitudinal multiomics data enables mechanistic microbiome research.</title>
        <authorList>
            <person name="Poyet M."/>
            <person name="Groussin M."/>
            <person name="Gibbons S.M."/>
            <person name="Avila-Pacheco J."/>
            <person name="Jiang X."/>
            <person name="Kearney S.M."/>
            <person name="Perrotta A.R."/>
            <person name="Berdy B."/>
            <person name="Zhao S."/>
            <person name="Lieberman T.D."/>
            <person name="Swanson P.K."/>
            <person name="Smith M."/>
            <person name="Roesemann S."/>
            <person name="Alexander J.E."/>
            <person name="Rich S.A."/>
            <person name="Livny J."/>
            <person name="Vlamakis H."/>
            <person name="Clish C."/>
            <person name="Bullock K."/>
            <person name="Deik A."/>
            <person name="Scott J."/>
            <person name="Pierce K.A."/>
            <person name="Xavier R.J."/>
            <person name="Alm E.J."/>
        </authorList>
    </citation>
    <scope>NUCLEOTIDE SEQUENCE [LARGE SCALE GENOMIC DNA]</scope>
    <source>
        <strain evidence="3 5">BIOML-A3</strain>
    </source>
</reference>
<accession>A0A173SH99</accession>
<reference evidence="2 4" key="1">
    <citation type="submission" date="2015-09" db="EMBL/GenBank/DDBJ databases">
        <authorList>
            <consortium name="Pathogen Informatics"/>
        </authorList>
    </citation>
    <scope>NUCLEOTIDE SEQUENCE [LARGE SCALE GENOMIC DNA]</scope>
    <source>
        <strain evidence="2 4">2789STDY5608891</strain>
    </source>
</reference>
<name>A0A173SH99_EUBRA</name>
<evidence type="ECO:0000313" key="2">
    <source>
        <dbReference type="EMBL" id="CUM89984.1"/>
    </source>
</evidence>
<dbReference type="AlphaFoldDB" id="A0A173SH99"/>
<dbReference type="STRING" id="39490.ERS852448_00983"/>
<evidence type="ECO:0000313" key="4">
    <source>
        <dbReference type="Proteomes" id="UP000095492"/>
    </source>
</evidence>
<dbReference type="OrthoDB" id="1936797at2"/>
<feature type="transmembrane region" description="Helical" evidence="1">
    <location>
        <begin position="41"/>
        <end position="62"/>
    </location>
</feature>
<proteinExistence type="predicted"/>
<keyword evidence="1" id="KW-0472">Membrane</keyword>
<dbReference type="RefSeq" id="WP_021737954.1">
    <property type="nucleotide sequence ID" value="NZ_CABKSU010000018.1"/>
</dbReference>
<evidence type="ECO:0000313" key="3">
    <source>
        <dbReference type="EMBL" id="MSD15140.1"/>
    </source>
</evidence>
<evidence type="ECO:0000313" key="5">
    <source>
        <dbReference type="Proteomes" id="UP000431304"/>
    </source>
</evidence>
<dbReference type="GeneID" id="42785527"/>
<keyword evidence="1" id="KW-1133">Transmembrane helix</keyword>
<organism evidence="2 4">
    <name type="scientific">Eubacterium ramulus</name>
    <dbReference type="NCBI Taxonomy" id="39490"/>
    <lineage>
        <taxon>Bacteria</taxon>
        <taxon>Bacillati</taxon>
        <taxon>Bacillota</taxon>
        <taxon>Clostridia</taxon>
        <taxon>Eubacteriales</taxon>
        <taxon>Eubacteriaceae</taxon>
        <taxon>Eubacterium</taxon>
    </lineage>
</organism>